<reference evidence="3" key="1">
    <citation type="journal article" date="2019" name="Int. J. Syst. Evol. Microbiol.">
        <title>The Global Catalogue of Microorganisms (GCM) 10K type strain sequencing project: providing services to taxonomists for standard genome sequencing and annotation.</title>
        <authorList>
            <consortium name="The Broad Institute Genomics Platform"/>
            <consortium name="The Broad Institute Genome Sequencing Center for Infectious Disease"/>
            <person name="Wu L."/>
            <person name="Ma J."/>
        </authorList>
    </citation>
    <scope>NUCLEOTIDE SEQUENCE [LARGE SCALE GENOMIC DNA]</scope>
    <source>
        <strain evidence="3">CGMCC 4.1467</strain>
    </source>
</reference>
<accession>A0ABW2L8F3</accession>
<feature type="chain" id="PRO_5047265486" evidence="1">
    <location>
        <begin position="26"/>
        <end position="226"/>
    </location>
</feature>
<dbReference type="EMBL" id="JBHTBS010000005">
    <property type="protein sequence ID" value="MFC7337781.1"/>
    <property type="molecule type" value="Genomic_DNA"/>
</dbReference>
<name>A0ABW2L8F3_9BACT</name>
<dbReference type="RefSeq" id="WP_379712404.1">
    <property type="nucleotide sequence ID" value="NZ_JBHTBS010000005.1"/>
</dbReference>
<comment type="caution">
    <text evidence="2">The sequence shown here is derived from an EMBL/GenBank/DDBJ whole genome shotgun (WGS) entry which is preliminary data.</text>
</comment>
<organism evidence="2 3">
    <name type="scientific">Haloferula chungangensis</name>
    <dbReference type="NCBI Taxonomy" id="1048331"/>
    <lineage>
        <taxon>Bacteria</taxon>
        <taxon>Pseudomonadati</taxon>
        <taxon>Verrucomicrobiota</taxon>
        <taxon>Verrucomicrobiia</taxon>
        <taxon>Verrucomicrobiales</taxon>
        <taxon>Verrucomicrobiaceae</taxon>
        <taxon>Haloferula</taxon>
    </lineage>
</organism>
<sequence>MRKKTCNLGTAALIVAAFGIAPAYAATLITYPKTDYPASSEVITVPAGDAGFGDDANVSLTQTFKVDSSFTARRIYLAYRNDPNGGTGEWSMNVRLFAVADVFATDLTDPGTGSDLFSGTFSFTNMGDTELIAQIDLTSGVLLDASVGNSGYALHITESSNADFNPGWEWLRPTSEAYADGNMYEDGVEKNGGERDLSLAISSVPEPSGALLSLLGATLLLKRRRN</sequence>
<dbReference type="InterPro" id="IPR013424">
    <property type="entry name" value="Ice-binding_C"/>
</dbReference>
<evidence type="ECO:0000313" key="3">
    <source>
        <dbReference type="Proteomes" id="UP001596472"/>
    </source>
</evidence>
<dbReference type="NCBIfam" id="TIGR02595">
    <property type="entry name" value="PEP_CTERM"/>
    <property type="match status" value="1"/>
</dbReference>
<evidence type="ECO:0000256" key="1">
    <source>
        <dbReference type="SAM" id="SignalP"/>
    </source>
</evidence>
<dbReference type="Proteomes" id="UP001596472">
    <property type="component" value="Unassembled WGS sequence"/>
</dbReference>
<feature type="signal peptide" evidence="1">
    <location>
        <begin position="1"/>
        <end position="25"/>
    </location>
</feature>
<proteinExistence type="predicted"/>
<gene>
    <name evidence="2" type="ORF">ACFQY0_11375</name>
</gene>
<evidence type="ECO:0000313" key="2">
    <source>
        <dbReference type="EMBL" id="MFC7337781.1"/>
    </source>
</evidence>
<protein>
    <submittedName>
        <fullName evidence="2">PEP-CTERM sorting domain-containing protein</fullName>
    </submittedName>
</protein>
<keyword evidence="1" id="KW-0732">Signal</keyword>
<keyword evidence="3" id="KW-1185">Reference proteome</keyword>